<protein>
    <submittedName>
        <fullName evidence="1">Uncharacterized protein</fullName>
    </submittedName>
</protein>
<organism evidence="1 2">
    <name type="scientific">Canna indica</name>
    <name type="common">Indian-shot</name>
    <dbReference type="NCBI Taxonomy" id="4628"/>
    <lineage>
        <taxon>Eukaryota</taxon>
        <taxon>Viridiplantae</taxon>
        <taxon>Streptophyta</taxon>
        <taxon>Embryophyta</taxon>
        <taxon>Tracheophyta</taxon>
        <taxon>Spermatophyta</taxon>
        <taxon>Magnoliopsida</taxon>
        <taxon>Liliopsida</taxon>
        <taxon>Zingiberales</taxon>
        <taxon>Cannaceae</taxon>
        <taxon>Canna</taxon>
    </lineage>
</organism>
<dbReference type="Proteomes" id="UP001327560">
    <property type="component" value="Chromosome 4"/>
</dbReference>
<evidence type="ECO:0000313" key="2">
    <source>
        <dbReference type="Proteomes" id="UP001327560"/>
    </source>
</evidence>
<reference evidence="1 2" key="1">
    <citation type="submission" date="2023-10" db="EMBL/GenBank/DDBJ databases">
        <title>Chromosome-scale genome assembly provides insights into flower coloration mechanisms of Canna indica.</title>
        <authorList>
            <person name="Li C."/>
        </authorList>
    </citation>
    <scope>NUCLEOTIDE SEQUENCE [LARGE SCALE GENOMIC DNA]</scope>
    <source>
        <tissue evidence="1">Flower</tissue>
    </source>
</reference>
<sequence>MAGRMKWEIVHVPGEPERSLEVDTVDVLASNIEPKLAKSIVRQLNQVVPLENLRHVKLVQRRTAEGPFFIFLFLQE</sequence>
<name>A0AAQ3QC78_9LILI</name>
<dbReference type="AlphaFoldDB" id="A0AAQ3QC78"/>
<dbReference type="EMBL" id="CP136893">
    <property type="protein sequence ID" value="WOL05534.1"/>
    <property type="molecule type" value="Genomic_DNA"/>
</dbReference>
<gene>
    <name evidence="1" type="ORF">Cni_G14263</name>
</gene>
<evidence type="ECO:0000313" key="1">
    <source>
        <dbReference type="EMBL" id="WOL05534.1"/>
    </source>
</evidence>
<accession>A0AAQ3QC78</accession>
<keyword evidence="2" id="KW-1185">Reference proteome</keyword>
<proteinExistence type="predicted"/>